<dbReference type="EMBL" id="CAMGYJ010000004">
    <property type="protein sequence ID" value="CAI0402254.1"/>
    <property type="molecule type" value="Genomic_DNA"/>
</dbReference>
<dbReference type="PANTHER" id="PTHR43180:SF77">
    <property type="entry name" value="SECOISOLARICIRESINOL DEHYDROGENASE-LIKE"/>
    <property type="match status" value="1"/>
</dbReference>
<dbReference type="GO" id="GO:0016491">
    <property type="term" value="F:oxidoreductase activity"/>
    <property type="evidence" value="ECO:0007669"/>
    <property type="project" value="UniProtKB-KW"/>
</dbReference>
<dbReference type="AlphaFoldDB" id="A0AAV0J011"/>
<dbReference type="Gene3D" id="3.40.50.720">
    <property type="entry name" value="NAD(P)-binding Rossmann-like Domain"/>
    <property type="match status" value="1"/>
</dbReference>
<dbReference type="InterPro" id="IPR036291">
    <property type="entry name" value="NAD(P)-bd_dom_sf"/>
</dbReference>
<dbReference type="Proteomes" id="UP001154282">
    <property type="component" value="Unassembled WGS sequence"/>
</dbReference>
<reference evidence="3" key="1">
    <citation type="submission" date="2022-08" db="EMBL/GenBank/DDBJ databases">
        <authorList>
            <person name="Gutierrez-Valencia J."/>
        </authorList>
    </citation>
    <scope>NUCLEOTIDE SEQUENCE</scope>
</reference>
<evidence type="ECO:0000313" key="3">
    <source>
        <dbReference type="EMBL" id="CAI0402254.1"/>
    </source>
</evidence>
<sequence length="261" mass="27094">MLNSISQRLQGKVALITGGASGIGAATARLFAKHGAKVLVADISRSETSVADDHPAISYVHCDVSKESDVREAVDAAVSMHGKLDVMFSNAGVVGRNNLRMDIAALERDDLERVFAVNVYGAFYAAKHAARVMIPRNQGGAILFTASYVTGALGESGHPYAASKHATVGLMKNLTVELGQYGIRVNALSPYGIPTPLSMGATGVTDPKLIEAGVTAKVGLGGAVLEANDVAEAALYLASEESKFISGLNIMVDGGQHLKSA</sequence>
<proteinExistence type="inferred from homology"/>
<dbReference type="FunFam" id="3.40.50.720:FF:000084">
    <property type="entry name" value="Short-chain dehydrogenase reductase"/>
    <property type="match status" value="1"/>
</dbReference>
<dbReference type="Pfam" id="PF13561">
    <property type="entry name" value="adh_short_C2"/>
    <property type="match status" value="1"/>
</dbReference>
<comment type="similarity">
    <text evidence="1">Belongs to the short-chain dehydrogenases/reductases (SDR) family.</text>
</comment>
<dbReference type="InterPro" id="IPR002347">
    <property type="entry name" value="SDR_fam"/>
</dbReference>
<keyword evidence="2" id="KW-0560">Oxidoreductase</keyword>
<dbReference type="SUPFAM" id="SSF51735">
    <property type="entry name" value="NAD(P)-binding Rossmann-fold domains"/>
    <property type="match status" value="1"/>
</dbReference>
<protein>
    <submittedName>
        <fullName evidence="3">Uncharacterized protein</fullName>
    </submittedName>
</protein>
<dbReference type="PANTHER" id="PTHR43180">
    <property type="entry name" value="3-OXOACYL-(ACYL-CARRIER-PROTEIN) REDUCTASE (AFU_ORTHOLOGUE AFUA_6G11210)"/>
    <property type="match status" value="1"/>
</dbReference>
<organism evidence="3 4">
    <name type="scientific">Linum tenue</name>
    <dbReference type="NCBI Taxonomy" id="586396"/>
    <lineage>
        <taxon>Eukaryota</taxon>
        <taxon>Viridiplantae</taxon>
        <taxon>Streptophyta</taxon>
        <taxon>Embryophyta</taxon>
        <taxon>Tracheophyta</taxon>
        <taxon>Spermatophyta</taxon>
        <taxon>Magnoliopsida</taxon>
        <taxon>eudicotyledons</taxon>
        <taxon>Gunneridae</taxon>
        <taxon>Pentapetalae</taxon>
        <taxon>rosids</taxon>
        <taxon>fabids</taxon>
        <taxon>Malpighiales</taxon>
        <taxon>Linaceae</taxon>
        <taxon>Linum</taxon>
    </lineage>
</organism>
<evidence type="ECO:0000313" key="4">
    <source>
        <dbReference type="Proteomes" id="UP001154282"/>
    </source>
</evidence>
<keyword evidence="4" id="KW-1185">Reference proteome</keyword>
<dbReference type="PRINTS" id="PR00080">
    <property type="entry name" value="SDRFAMILY"/>
</dbReference>
<comment type="caution">
    <text evidence="3">The sequence shown here is derived from an EMBL/GenBank/DDBJ whole genome shotgun (WGS) entry which is preliminary data.</text>
</comment>
<gene>
    <name evidence="3" type="ORF">LITE_LOCUS11522</name>
</gene>
<evidence type="ECO:0000256" key="2">
    <source>
        <dbReference type="ARBA" id="ARBA00023002"/>
    </source>
</evidence>
<evidence type="ECO:0000256" key="1">
    <source>
        <dbReference type="ARBA" id="ARBA00006484"/>
    </source>
</evidence>
<accession>A0AAV0J011</accession>
<dbReference type="PRINTS" id="PR00081">
    <property type="entry name" value="GDHRDH"/>
</dbReference>
<name>A0AAV0J011_9ROSI</name>